<evidence type="ECO:0000256" key="5">
    <source>
        <dbReference type="ARBA" id="ARBA00022840"/>
    </source>
</evidence>
<dbReference type="Pfam" id="PF07724">
    <property type="entry name" value="AAA_2"/>
    <property type="match status" value="1"/>
</dbReference>
<evidence type="ECO:0000256" key="6">
    <source>
        <dbReference type="ARBA" id="ARBA00023186"/>
    </source>
</evidence>
<dbReference type="InterPro" id="IPR004491">
    <property type="entry name" value="HslU"/>
</dbReference>
<dbReference type="GO" id="GO:0016887">
    <property type="term" value="F:ATP hydrolysis activity"/>
    <property type="evidence" value="ECO:0007669"/>
    <property type="project" value="InterPro"/>
</dbReference>
<dbReference type="Gene3D" id="1.10.8.60">
    <property type="match status" value="1"/>
</dbReference>
<dbReference type="PANTHER" id="PTHR48102">
    <property type="entry name" value="ATP-DEPENDENT CLP PROTEASE ATP-BINDING SUBUNIT CLPX-LIKE, MITOCHONDRIAL-RELATED"/>
    <property type="match status" value="1"/>
</dbReference>
<comment type="similarity">
    <text evidence="2">Belongs to the ClpX chaperone family. HslU subfamily.</text>
</comment>
<keyword evidence="9" id="KW-0645">Protease</keyword>
<dbReference type="HAMAP" id="MF_00249">
    <property type="entry name" value="HslU"/>
    <property type="match status" value="1"/>
</dbReference>
<dbReference type="FunFam" id="3.40.50.300:FF:000213">
    <property type="entry name" value="ATP-dependent protease ATPase subunit HslU"/>
    <property type="match status" value="1"/>
</dbReference>
<keyword evidence="4" id="KW-0547">Nucleotide-binding</keyword>
<keyword evidence="5 9" id="KW-0067">ATP-binding</keyword>
<dbReference type="Gene3D" id="3.40.50.300">
    <property type="entry name" value="P-loop containing nucleotide triphosphate hydrolases"/>
    <property type="match status" value="2"/>
</dbReference>
<dbReference type="GO" id="GO:0008233">
    <property type="term" value="F:peptidase activity"/>
    <property type="evidence" value="ECO:0007669"/>
    <property type="project" value="UniProtKB-KW"/>
</dbReference>
<dbReference type="InterPro" id="IPR050052">
    <property type="entry name" value="ATP-dep_Clp_protease_ClpX"/>
</dbReference>
<comment type="caution">
    <text evidence="9">The sequence shown here is derived from an EMBL/GenBank/DDBJ whole genome shotgun (WGS) entry which is preliminary data.</text>
</comment>
<evidence type="ECO:0000256" key="4">
    <source>
        <dbReference type="ARBA" id="ARBA00022741"/>
    </source>
</evidence>
<comment type="subcellular location">
    <subcellularLocation>
        <location evidence="1">Cytoplasm</location>
    </subcellularLocation>
</comment>
<dbReference type="FunFam" id="3.40.50.300:FF:000220">
    <property type="entry name" value="ATP-dependent protease ATPase subunit HslU"/>
    <property type="match status" value="1"/>
</dbReference>
<dbReference type="InterPro" id="IPR003593">
    <property type="entry name" value="AAA+_ATPase"/>
</dbReference>
<proteinExistence type="inferred from homology"/>
<name>A0A0W8G4M3_9ZZZZ</name>
<feature type="domain" description="AAA+ ATPase" evidence="7">
    <location>
        <begin position="78"/>
        <end position="380"/>
    </location>
</feature>
<accession>A0A0W8G4M3</accession>
<keyword evidence="9" id="KW-0378">Hydrolase</keyword>
<evidence type="ECO:0000259" key="8">
    <source>
        <dbReference type="SMART" id="SM01086"/>
    </source>
</evidence>
<evidence type="ECO:0000313" key="9">
    <source>
        <dbReference type="EMBL" id="KUG28132.1"/>
    </source>
</evidence>
<keyword evidence="6" id="KW-0143">Chaperone</keyword>
<dbReference type="Pfam" id="PF00004">
    <property type="entry name" value="AAA"/>
    <property type="match status" value="1"/>
</dbReference>
<dbReference type="AlphaFoldDB" id="A0A0W8G4M3"/>
<organism evidence="9">
    <name type="scientific">hydrocarbon metagenome</name>
    <dbReference type="NCBI Taxonomy" id="938273"/>
    <lineage>
        <taxon>unclassified sequences</taxon>
        <taxon>metagenomes</taxon>
        <taxon>ecological metagenomes</taxon>
    </lineage>
</organism>
<dbReference type="InterPro" id="IPR027417">
    <property type="entry name" value="P-loop_NTPase"/>
</dbReference>
<dbReference type="GO" id="GO:0009376">
    <property type="term" value="C:HslUV protease complex"/>
    <property type="evidence" value="ECO:0007669"/>
    <property type="project" value="InterPro"/>
</dbReference>
<reference evidence="9" key="1">
    <citation type="journal article" date="2015" name="Proc. Natl. Acad. Sci. U.S.A.">
        <title>Networks of energetic and metabolic interactions define dynamics in microbial communities.</title>
        <authorList>
            <person name="Embree M."/>
            <person name="Liu J.K."/>
            <person name="Al-Bassam M.M."/>
            <person name="Zengler K."/>
        </authorList>
    </citation>
    <scope>NUCLEOTIDE SEQUENCE</scope>
</reference>
<protein>
    <submittedName>
        <fullName evidence="9">Atp-dependent hsl protease atp-binding subunit hslu</fullName>
    </submittedName>
</protein>
<dbReference type="SMART" id="SM01086">
    <property type="entry name" value="ClpB_D2-small"/>
    <property type="match status" value="1"/>
</dbReference>
<dbReference type="GO" id="GO:0051603">
    <property type="term" value="P:proteolysis involved in protein catabolic process"/>
    <property type="evidence" value="ECO:0007669"/>
    <property type="project" value="TreeGrafter"/>
</dbReference>
<dbReference type="InterPro" id="IPR003959">
    <property type="entry name" value="ATPase_AAA_core"/>
</dbReference>
<evidence type="ECO:0000256" key="1">
    <source>
        <dbReference type="ARBA" id="ARBA00004496"/>
    </source>
</evidence>
<sequence>MRRKALGDALVARLLGKTGLAAESGRGEKMESMTPREIVAELDKYIIGQDQAKRMVAIAMRNRWRRRRIDPALRDEIAPKNILMIGPTGVGKTEIARRLARLAGSPFFKVEATKFTEVGYVGRDVESMVRDLMEIGVNLVRREEMERVKERAEKNAEERLLDLLLPKPGPRYSPTGAMEMPEALDVGGEQRPAGGDSGPASSTREKLRWLFRDGALDERTVPVEVSAPSPQVEIMAMPGMEEMGVQFKDMLGKMFPSRKKTRNMRVREAYEVLLQEESERLVDMDKVTEAAKERVEQTGIIFIDEIDKICGGRQGSGPDVSREGVQRDLLPVVEGCTVNTKYGMVRSDHILFIAAGAFHFSKPSDLVPELQGRFPLRVELTALTAEDFHRILTEPKNALTVQYTELLKTEGVALSFTPEALLEVADFARKVNEETENIGARRLYTIMERILNDLSFEASELSGTAVTVDRDYVRGKLSDVSEDRDLSRYIL</sequence>
<evidence type="ECO:0000259" key="7">
    <source>
        <dbReference type="SMART" id="SM00382"/>
    </source>
</evidence>
<gene>
    <name evidence="9" type="ORF">ASZ90_002028</name>
</gene>
<evidence type="ECO:0000256" key="3">
    <source>
        <dbReference type="ARBA" id="ARBA00022490"/>
    </source>
</evidence>
<keyword evidence="3" id="KW-0963">Cytoplasm</keyword>
<dbReference type="NCBIfam" id="TIGR00390">
    <property type="entry name" value="hslU"/>
    <property type="match status" value="1"/>
</dbReference>
<dbReference type="SMART" id="SM00382">
    <property type="entry name" value="AAA"/>
    <property type="match status" value="1"/>
</dbReference>
<dbReference type="SUPFAM" id="SSF52540">
    <property type="entry name" value="P-loop containing nucleoside triphosphate hydrolases"/>
    <property type="match status" value="1"/>
</dbReference>
<dbReference type="EMBL" id="LNQE01000257">
    <property type="protein sequence ID" value="KUG28132.1"/>
    <property type="molecule type" value="Genomic_DNA"/>
</dbReference>
<feature type="domain" description="Clp ATPase C-terminal" evidence="8">
    <location>
        <begin position="383"/>
        <end position="477"/>
    </location>
</feature>
<dbReference type="PANTHER" id="PTHR48102:SF3">
    <property type="entry name" value="ATP-DEPENDENT PROTEASE ATPASE SUBUNIT HSLU"/>
    <property type="match status" value="1"/>
</dbReference>
<dbReference type="InterPro" id="IPR019489">
    <property type="entry name" value="Clp_ATPase_C"/>
</dbReference>
<evidence type="ECO:0000256" key="2">
    <source>
        <dbReference type="ARBA" id="ARBA00009771"/>
    </source>
</evidence>
<dbReference type="NCBIfam" id="NF003544">
    <property type="entry name" value="PRK05201.1"/>
    <property type="match status" value="1"/>
</dbReference>
<dbReference type="GO" id="GO:0005524">
    <property type="term" value="F:ATP binding"/>
    <property type="evidence" value="ECO:0007669"/>
    <property type="project" value="UniProtKB-KW"/>
</dbReference>